<feature type="domain" description="Protein kinase" evidence="1">
    <location>
        <begin position="1"/>
        <end position="112"/>
    </location>
</feature>
<evidence type="ECO:0000313" key="3">
    <source>
        <dbReference type="Proteomes" id="UP001454036"/>
    </source>
</evidence>
<dbReference type="GO" id="GO:0005524">
    <property type="term" value="F:ATP binding"/>
    <property type="evidence" value="ECO:0007669"/>
    <property type="project" value="InterPro"/>
</dbReference>
<gene>
    <name evidence="2" type="ORF">LIER_07704</name>
</gene>
<dbReference type="PANTHER" id="PTHR27006">
    <property type="entry name" value="PROMASTIGOTE SURFACE ANTIGEN PROTEIN PSA"/>
    <property type="match status" value="1"/>
</dbReference>
<accession>A0AAV3PDF8</accession>
<sequence length="112" mass="12530">MNAKVCDFGLAKIVGFDKSEGSTNCVVGTFGYMPPEYIMHGQFSVKTDHLLSYAWKLWKDGKSLDLVDPALGDSFNKNEPAFFVHKEKMHVSNLLDPELWSVNGVSISELYP</sequence>
<dbReference type="SUPFAM" id="SSF56112">
    <property type="entry name" value="Protein kinase-like (PK-like)"/>
    <property type="match status" value="1"/>
</dbReference>
<dbReference type="GO" id="GO:0004672">
    <property type="term" value="F:protein kinase activity"/>
    <property type="evidence" value="ECO:0007669"/>
    <property type="project" value="InterPro"/>
</dbReference>
<proteinExistence type="predicted"/>
<evidence type="ECO:0000259" key="1">
    <source>
        <dbReference type="PROSITE" id="PS50011"/>
    </source>
</evidence>
<dbReference type="PROSITE" id="PS50011">
    <property type="entry name" value="PROTEIN_KINASE_DOM"/>
    <property type="match status" value="1"/>
</dbReference>
<evidence type="ECO:0000313" key="2">
    <source>
        <dbReference type="EMBL" id="GAA0148188.1"/>
    </source>
</evidence>
<dbReference type="InterPro" id="IPR011009">
    <property type="entry name" value="Kinase-like_dom_sf"/>
</dbReference>
<dbReference type="Proteomes" id="UP001454036">
    <property type="component" value="Unassembled WGS sequence"/>
</dbReference>
<dbReference type="PANTHER" id="PTHR27006:SF606">
    <property type="entry name" value="INTERLEUKIN-1 RECEPTOR-ASSOCIATED KINASE 4"/>
    <property type="match status" value="1"/>
</dbReference>
<reference evidence="2 3" key="1">
    <citation type="submission" date="2024-01" db="EMBL/GenBank/DDBJ databases">
        <title>The complete chloroplast genome sequence of Lithospermum erythrorhizon: insights into the phylogenetic relationship among Boraginaceae species and the maternal lineages of purple gromwells.</title>
        <authorList>
            <person name="Okada T."/>
            <person name="Watanabe K."/>
        </authorList>
    </citation>
    <scope>NUCLEOTIDE SEQUENCE [LARGE SCALE GENOMIC DNA]</scope>
</reference>
<dbReference type="Gene3D" id="1.10.510.10">
    <property type="entry name" value="Transferase(Phosphotransferase) domain 1"/>
    <property type="match status" value="1"/>
</dbReference>
<dbReference type="AlphaFoldDB" id="A0AAV3PDF8"/>
<organism evidence="2 3">
    <name type="scientific">Lithospermum erythrorhizon</name>
    <name type="common">Purple gromwell</name>
    <name type="synonym">Lithospermum officinale var. erythrorhizon</name>
    <dbReference type="NCBI Taxonomy" id="34254"/>
    <lineage>
        <taxon>Eukaryota</taxon>
        <taxon>Viridiplantae</taxon>
        <taxon>Streptophyta</taxon>
        <taxon>Embryophyta</taxon>
        <taxon>Tracheophyta</taxon>
        <taxon>Spermatophyta</taxon>
        <taxon>Magnoliopsida</taxon>
        <taxon>eudicotyledons</taxon>
        <taxon>Gunneridae</taxon>
        <taxon>Pentapetalae</taxon>
        <taxon>asterids</taxon>
        <taxon>lamiids</taxon>
        <taxon>Boraginales</taxon>
        <taxon>Boraginaceae</taxon>
        <taxon>Boraginoideae</taxon>
        <taxon>Lithospermeae</taxon>
        <taxon>Lithospermum</taxon>
    </lineage>
</organism>
<dbReference type="EMBL" id="BAABME010001198">
    <property type="protein sequence ID" value="GAA0148188.1"/>
    <property type="molecule type" value="Genomic_DNA"/>
</dbReference>
<keyword evidence="3" id="KW-1185">Reference proteome</keyword>
<comment type="caution">
    <text evidence="2">The sequence shown here is derived from an EMBL/GenBank/DDBJ whole genome shotgun (WGS) entry which is preliminary data.</text>
</comment>
<name>A0AAV3PDF8_LITER</name>
<protein>
    <recommendedName>
        <fullName evidence="1">Protein kinase domain-containing protein</fullName>
    </recommendedName>
</protein>
<dbReference type="InterPro" id="IPR000719">
    <property type="entry name" value="Prot_kinase_dom"/>
</dbReference>